<keyword evidence="1" id="KW-0812">Transmembrane</keyword>
<dbReference type="Proteomes" id="UP001163046">
    <property type="component" value="Unassembled WGS sequence"/>
</dbReference>
<name>A0A9W9YCE7_9CNID</name>
<protein>
    <submittedName>
        <fullName evidence="2">Uncharacterized protein</fullName>
    </submittedName>
</protein>
<evidence type="ECO:0000313" key="2">
    <source>
        <dbReference type="EMBL" id="KAJ7333665.1"/>
    </source>
</evidence>
<accession>A0A9W9YCE7</accession>
<dbReference type="EMBL" id="MU827786">
    <property type="protein sequence ID" value="KAJ7333665.1"/>
    <property type="molecule type" value="Genomic_DNA"/>
</dbReference>
<keyword evidence="1" id="KW-0472">Membrane</keyword>
<sequence length="714" mass="78283">MVRRKSLDYVQKEALFENTRRAVENYDLIRELEFSKPASGGKLDKGAIQRAKEALKNTFKADIEKFPRLSKVGKVFTKASKWLKGASIFEVLGPITDVLTIGLNIWGLEIAIRDNNPAGIAAASLSIAAGVVGLTTFIAAIVTGTAVLGPIGAIVGAILGIAASLVELFLSSSGYDEEAVKAYNERLGKLGNILFLFENGDVQTDSKSSFYGRKFVGPGPLGISEAQEEVEDLQYVCIGYYNFIQSPIKPLEPPFSGLGKELGWVGFDFYGKFKTGTEYGGVHVFVDSDMISESGLTGVDIDTAKHYSGGSDSSEQQNDVISIGDYKDLNIMRNTKPPERDSIKVKTRNGHDSLNINGMIGKFESSYENKLTADLGEGGNVLSFQGITKDRSDIKGVFFDPKTAVVKYYHGQNKNTHSLGTVRNVGLFSGSPFDDHVILYSADFTVVQIRGRNVYEFNCNDLAADSSEPRQFKIVDKSTSSPKLNLKTTSALEIAANDTVESFDTTGQSPSLIFEVLVETATTANLFINNAGSRPINQEHINPVLINGENKKIIYGTGQRVVNYEDGDKSDLLFLKWPTQQTEESRTYEVNMKEGTDYVVVSDKYLLDPSGIDGESLRFTIRSGFTSSEPNPDKPGTFKKPIMINIDKPGDLSYGFAAHVLNAEKIINEYGDELVDIPSFLYDSSGVLSLDLYDRYMEVTSETLNIKTEEDVLE</sequence>
<feature type="transmembrane region" description="Helical" evidence="1">
    <location>
        <begin position="148"/>
        <end position="170"/>
    </location>
</feature>
<reference evidence="2" key="1">
    <citation type="submission" date="2023-01" db="EMBL/GenBank/DDBJ databases">
        <title>Genome assembly of the deep-sea coral Lophelia pertusa.</title>
        <authorList>
            <person name="Herrera S."/>
            <person name="Cordes E."/>
        </authorList>
    </citation>
    <scope>NUCLEOTIDE SEQUENCE</scope>
    <source>
        <strain evidence="2">USNM1676648</strain>
        <tissue evidence="2">Polyp</tissue>
    </source>
</reference>
<organism evidence="2 3">
    <name type="scientific">Desmophyllum pertusum</name>
    <dbReference type="NCBI Taxonomy" id="174260"/>
    <lineage>
        <taxon>Eukaryota</taxon>
        <taxon>Metazoa</taxon>
        <taxon>Cnidaria</taxon>
        <taxon>Anthozoa</taxon>
        <taxon>Hexacorallia</taxon>
        <taxon>Scleractinia</taxon>
        <taxon>Caryophylliina</taxon>
        <taxon>Caryophylliidae</taxon>
        <taxon>Desmophyllum</taxon>
    </lineage>
</organism>
<feature type="transmembrane region" description="Helical" evidence="1">
    <location>
        <begin position="120"/>
        <end position="142"/>
    </location>
</feature>
<gene>
    <name evidence="2" type="ORF">OS493_017209</name>
</gene>
<comment type="caution">
    <text evidence="2">The sequence shown here is derived from an EMBL/GenBank/DDBJ whole genome shotgun (WGS) entry which is preliminary data.</text>
</comment>
<evidence type="ECO:0000313" key="3">
    <source>
        <dbReference type="Proteomes" id="UP001163046"/>
    </source>
</evidence>
<keyword evidence="3" id="KW-1185">Reference proteome</keyword>
<keyword evidence="1" id="KW-1133">Transmembrane helix</keyword>
<dbReference type="AlphaFoldDB" id="A0A9W9YCE7"/>
<evidence type="ECO:0000256" key="1">
    <source>
        <dbReference type="SAM" id="Phobius"/>
    </source>
</evidence>
<dbReference type="OrthoDB" id="5971223at2759"/>
<proteinExistence type="predicted"/>